<dbReference type="InterPro" id="IPR051015">
    <property type="entry name" value="EvgA-like"/>
</dbReference>
<dbReference type="InterPro" id="IPR011006">
    <property type="entry name" value="CheY-like_superfamily"/>
</dbReference>
<organism evidence="3 4">
    <name type="scientific">Luteimonas yindakuii</name>
    <dbReference type="NCBI Taxonomy" id="2565782"/>
    <lineage>
        <taxon>Bacteria</taxon>
        <taxon>Pseudomonadati</taxon>
        <taxon>Pseudomonadota</taxon>
        <taxon>Gammaproteobacteria</taxon>
        <taxon>Lysobacterales</taxon>
        <taxon>Lysobacteraceae</taxon>
        <taxon>Luteimonas</taxon>
    </lineage>
</organism>
<protein>
    <submittedName>
        <fullName evidence="3">Response regulator transcription factor</fullName>
    </submittedName>
</protein>
<dbReference type="Pfam" id="PF00072">
    <property type="entry name" value="Response_reg"/>
    <property type="match status" value="1"/>
</dbReference>
<dbReference type="PROSITE" id="PS00622">
    <property type="entry name" value="HTH_LUXR_1"/>
    <property type="match status" value="1"/>
</dbReference>
<proteinExistence type="predicted"/>
<dbReference type="CDD" id="cd17535">
    <property type="entry name" value="REC_NarL-like"/>
    <property type="match status" value="1"/>
</dbReference>
<dbReference type="SUPFAM" id="SSF46894">
    <property type="entry name" value="C-terminal effector domain of the bipartite response regulators"/>
    <property type="match status" value="1"/>
</dbReference>
<dbReference type="Proteomes" id="UP000298681">
    <property type="component" value="Unassembled WGS sequence"/>
</dbReference>
<evidence type="ECO:0000256" key="2">
    <source>
        <dbReference type="ARBA" id="ARBA00023125"/>
    </source>
</evidence>
<sequence>MAQTILVADDHPLFREALRGAVARTLPAARLCEASDTASLYVLVEAEPDADLLLLDLNMPGAQGFSALVHLRAQHPQLPIVIVSAREEPSVMRRALDHGAMGFIPKSADTQVLGEALQRVLDGDRWIPAAASAAPAASADEHDVAARIRDLTPQQFRVLQMLGEGMLNKQIGYELGVSEATVKAHMSAILRKLGASNRTQAVLIAGRLAVDPAAVTAPPVDVEDG</sequence>
<dbReference type="SMART" id="SM00448">
    <property type="entry name" value="REC"/>
    <property type="match status" value="1"/>
</dbReference>
<dbReference type="PROSITE" id="PS50043">
    <property type="entry name" value="HTH_LUXR_2"/>
    <property type="match status" value="1"/>
</dbReference>
<dbReference type="InterPro" id="IPR016032">
    <property type="entry name" value="Sig_transdc_resp-reg_C-effctor"/>
</dbReference>
<evidence type="ECO:0000313" key="3">
    <source>
        <dbReference type="EMBL" id="TKS55061.1"/>
    </source>
</evidence>
<keyword evidence="4" id="KW-1185">Reference proteome</keyword>
<dbReference type="PANTHER" id="PTHR45566">
    <property type="entry name" value="HTH-TYPE TRANSCRIPTIONAL REGULATOR YHJB-RELATED"/>
    <property type="match status" value="1"/>
</dbReference>
<dbReference type="Gene3D" id="3.40.50.2300">
    <property type="match status" value="1"/>
</dbReference>
<dbReference type="InterPro" id="IPR000792">
    <property type="entry name" value="Tscrpt_reg_LuxR_C"/>
</dbReference>
<dbReference type="GO" id="GO:0000160">
    <property type="term" value="P:phosphorelay signal transduction system"/>
    <property type="evidence" value="ECO:0007669"/>
    <property type="project" value="InterPro"/>
</dbReference>
<evidence type="ECO:0000313" key="4">
    <source>
        <dbReference type="Proteomes" id="UP000298681"/>
    </source>
</evidence>
<dbReference type="SUPFAM" id="SSF52172">
    <property type="entry name" value="CheY-like"/>
    <property type="match status" value="1"/>
</dbReference>
<keyword evidence="2" id="KW-0238">DNA-binding</keyword>
<dbReference type="AlphaFoldDB" id="A0A4Z1RN06"/>
<comment type="caution">
    <text evidence="3">The sequence shown here is derived from an EMBL/GenBank/DDBJ whole genome shotgun (WGS) entry which is preliminary data.</text>
</comment>
<evidence type="ECO:0000256" key="1">
    <source>
        <dbReference type="ARBA" id="ARBA00022553"/>
    </source>
</evidence>
<dbReference type="GO" id="GO:0006355">
    <property type="term" value="P:regulation of DNA-templated transcription"/>
    <property type="evidence" value="ECO:0007669"/>
    <property type="project" value="InterPro"/>
</dbReference>
<name>A0A4Z1RN06_9GAMM</name>
<dbReference type="SMART" id="SM00421">
    <property type="entry name" value="HTH_LUXR"/>
    <property type="match status" value="1"/>
</dbReference>
<dbReference type="InterPro" id="IPR001789">
    <property type="entry name" value="Sig_transdc_resp-reg_receiver"/>
</dbReference>
<keyword evidence="1" id="KW-0597">Phosphoprotein</keyword>
<dbReference type="PROSITE" id="PS50110">
    <property type="entry name" value="RESPONSE_REGULATORY"/>
    <property type="match status" value="1"/>
</dbReference>
<dbReference type="InterPro" id="IPR036388">
    <property type="entry name" value="WH-like_DNA-bd_sf"/>
</dbReference>
<reference evidence="3 4" key="1">
    <citation type="submission" date="2019-01" db="EMBL/GenBank/DDBJ databases">
        <authorList>
            <person name="Zhang S."/>
        </authorList>
    </citation>
    <scope>NUCLEOTIDE SEQUENCE [LARGE SCALE GENOMIC DNA]</scope>
    <source>
        <strain evidence="3 4">1626</strain>
    </source>
</reference>
<accession>A0A4Z1RN06</accession>
<dbReference type="PRINTS" id="PR00038">
    <property type="entry name" value="HTHLUXR"/>
</dbReference>
<dbReference type="CDD" id="cd06170">
    <property type="entry name" value="LuxR_C_like"/>
    <property type="match status" value="1"/>
</dbReference>
<dbReference type="OrthoDB" id="9814495at2"/>
<dbReference type="RefSeq" id="WP_134674416.1">
    <property type="nucleotide sequence ID" value="NZ_CP039383.2"/>
</dbReference>
<dbReference type="PANTHER" id="PTHR45566:SF1">
    <property type="entry name" value="HTH-TYPE TRANSCRIPTIONAL REGULATOR YHJB-RELATED"/>
    <property type="match status" value="1"/>
</dbReference>
<dbReference type="Gene3D" id="1.10.10.10">
    <property type="entry name" value="Winged helix-like DNA-binding domain superfamily/Winged helix DNA-binding domain"/>
    <property type="match status" value="1"/>
</dbReference>
<dbReference type="GO" id="GO:0003677">
    <property type="term" value="F:DNA binding"/>
    <property type="evidence" value="ECO:0007669"/>
    <property type="project" value="InterPro"/>
</dbReference>
<dbReference type="EMBL" id="SPUH01000001">
    <property type="protein sequence ID" value="TKS55061.1"/>
    <property type="molecule type" value="Genomic_DNA"/>
</dbReference>
<dbReference type="Pfam" id="PF00196">
    <property type="entry name" value="GerE"/>
    <property type="match status" value="1"/>
</dbReference>
<dbReference type="InterPro" id="IPR058245">
    <property type="entry name" value="NreC/VraR/RcsB-like_REC"/>
</dbReference>
<gene>
    <name evidence="3" type="ORF">E4582_10000</name>
</gene>